<sequence>MPSKTSTRPPKRLAIFCDGTWVGRETKVDDAPPSNIRQLANMVGEVHYTKDPTAAAVHPIVPHAHTNSSNITAGYQEGVGLNKNFLQYIWDGATASSISEECISVYKYIVENFTSEHEIWLFGFSRGAFTVRCVAGMINNCGIIKRREQYTDAELYRLCFEVFRTYRSNLPSDAPGSDECQRWKGLDDKVWQVKRPIRFMGVIDTVGALGIPRLNAGIGFDWSPFEFFDQSMSAVVQHVWHAPCLHDRLWIFQPCLVLPDAADEAEDGRTVVRQTWFPGTHYDVGRMTFRFVRQNPVNWIEEVLGWLPDLLSRTIYPNQVLSDAVLRWLVRGVMEVDGGSETMIMPRAEEDIQRLSEEFVKAASRAHAEEMEESHYTGSGDIYGDVLAYAPGGVLFSAVKKTSHSITSALNKFLPSLGIGDNIQQLLGIKTLISILTATNDRRIPGTEADIYPYMEEERVLVDGVETVVPSIEILGRMNQETRERVRYPSKTVEAFKLWKGVFGKEENGQAEGQKHGRVNGKIDEKTDGVNGTNGA</sequence>
<evidence type="ECO:0000313" key="5">
    <source>
        <dbReference type="Proteomes" id="UP000245464"/>
    </source>
</evidence>
<accession>A0A2W1D591</accession>
<feature type="domain" description="T6SS Phospholipase effector Tle1-like catalytic" evidence="2">
    <location>
        <begin position="11"/>
        <end position="330"/>
    </location>
</feature>
<dbReference type="PANTHER" id="PTHR33840:SF16">
    <property type="entry name" value="DUF2235 DOMAIN-CONTAINING PROTEIN"/>
    <property type="match status" value="1"/>
</dbReference>
<dbReference type="Proteomes" id="UP000249757">
    <property type="component" value="Unassembled WGS sequence"/>
</dbReference>
<dbReference type="InterPro" id="IPR018712">
    <property type="entry name" value="Tle1-like_cat"/>
</dbReference>
<protein>
    <submittedName>
        <fullName evidence="3">DUF2235 domain containing protein</fullName>
    </submittedName>
</protein>
<proteinExistence type="predicted"/>
<keyword evidence="6" id="KW-1185">Reference proteome</keyword>
<evidence type="ECO:0000259" key="2">
    <source>
        <dbReference type="Pfam" id="PF09994"/>
    </source>
</evidence>
<dbReference type="OrthoDB" id="59699at2759"/>
<dbReference type="PANTHER" id="PTHR33840">
    <property type="match status" value="1"/>
</dbReference>
<dbReference type="EMBL" id="NRDI02000011">
    <property type="protein sequence ID" value="KAI1512731.1"/>
    <property type="molecule type" value="Genomic_DNA"/>
</dbReference>
<evidence type="ECO:0000256" key="1">
    <source>
        <dbReference type="SAM" id="MobiDB-lite"/>
    </source>
</evidence>
<dbReference type="EMBL" id="NQIK02000010">
    <property type="protein sequence ID" value="KAF7565688.1"/>
    <property type="molecule type" value="Genomic_DNA"/>
</dbReference>
<feature type="region of interest" description="Disordered" evidence="1">
    <location>
        <begin position="507"/>
        <end position="536"/>
    </location>
</feature>
<organism evidence="3 5">
    <name type="scientific">Pyrenophora tritici-repentis</name>
    <dbReference type="NCBI Taxonomy" id="45151"/>
    <lineage>
        <taxon>Eukaryota</taxon>
        <taxon>Fungi</taxon>
        <taxon>Dikarya</taxon>
        <taxon>Ascomycota</taxon>
        <taxon>Pezizomycotina</taxon>
        <taxon>Dothideomycetes</taxon>
        <taxon>Pleosporomycetidae</taxon>
        <taxon>Pleosporales</taxon>
        <taxon>Pleosporineae</taxon>
        <taxon>Pleosporaceae</taxon>
        <taxon>Pyrenophora</taxon>
    </lineage>
</organism>
<reference evidence="4" key="3">
    <citation type="journal article" date="2022" name="bioRxiv">
        <title>A global pangenome for the wheat fungal pathogen Pyrenophora tritici-repentis and prediction of effector protein structural homology.</title>
        <authorList>
            <person name="Moolhuijzen P."/>
            <person name="See P.T."/>
            <person name="Shi G."/>
            <person name="Powell H.R."/>
            <person name="Cockram J."/>
            <person name="Jorgensen L.N."/>
            <person name="Benslimane H."/>
            <person name="Strelkov S.E."/>
            <person name="Turner J."/>
            <person name="Liu Z."/>
            <person name="Moffat C.S."/>
        </authorList>
    </citation>
    <scope>NUCLEOTIDE SEQUENCE</scope>
    <source>
        <strain evidence="4">86-124</strain>
    </source>
</reference>
<name>A0A2W1D591_9PLEO</name>
<reference evidence="3" key="1">
    <citation type="journal article" date="2018" name="BMC Genomics">
        <title>Comparative genomics of the wheat fungal pathogen Pyrenophora tritici-repentis reveals chromosomal variations and genome plasticity.</title>
        <authorList>
            <person name="Moolhuijzen P."/>
            <person name="See P.T."/>
            <person name="Hane J.K."/>
            <person name="Shi G."/>
            <person name="Liu Z."/>
            <person name="Oliver R.P."/>
            <person name="Moffat C.S."/>
        </authorList>
    </citation>
    <scope>NUCLEOTIDE SEQUENCE [LARGE SCALE GENOMIC DNA]</scope>
    <source>
        <strain evidence="3">M4</strain>
    </source>
</reference>
<dbReference type="AlphaFoldDB" id="A0A2W1D591"/>
<gene>
    <name evidence="4" type="ORF">Ptr86124_008697</name>
    <name evidence="3" type="ORF">PtrM4_051220</name>
</gene>
<evidence type="ECO:0000313" key="6">
    <source>
        <dbReference type="Proteomes" id="UP000249757"/>
    </source>
</evidence>
<evidence type="ECO:0000313" key="4">
    <source>
        <dbReference type="EMBL" id="KAI1512731.1"/>
    </source>
</evidence>
<comment type="caution">
    <text evidence="3">The sequence shown here is derived from an EMBL/GenBank/DDBJ whole genome shotgun (WGS) entry which is preliminary data.</text>
</comment>
<dbReference type="Pfam" id="PF09994">
    <property type="entry name" value="T6SS_Tle1-like_cat"/>
    <property type="match status" value="1"/>
</dbReference>
<dbReference type="Proteomes" id="UP000245464">
    <property type="component" value="Chromosome 10"/>
</dbReference>
<reference evidence="4" key="2">
    <citation type="submission" date="2021-05" db="EMBL/GenBank/DDBJ databases">
        <authorList>
            <person name="Moolhuijzen P.M."/>
            <person name="Moffat C.S."/>
        </authorList>
    </citation>
    <scope>NUCLEOTIDE SEQUENCE</scope>
    <source>
        <strain evidence="4">86-124</strain>
    </source>
</reference>
<evidence type="ECO:0000313" key="3">
    <source>
        <dbReference type="EMBL" id="KAF7565688.1"/>
    </source>
</evidence>
<reference evidence="6" key="4">
    <citation type="journal article" date="2022" name="Microb. Genom.">
        <title>A global pangenome for the wheat fungal pathogen Pyrenophora tritici-repentis and prediction of effector protein structural homology.</title>
        <authorList>
            <person name="Moolhuijzen P.M."/>
            <person name="See P.T."/>
            <person name="Shi G."/>
            <person name="Powell H.R."/>
            <person name="Cockram J."/>
            <person name="Jorgensen L.N."/>
            <person name="Benslimane H."/>
            <person name="Strelkov S.E."/>
            <person name="Turner J."/>
            <person name="Liu Z."/>
            <person name="Moffat C.S."/>
        </authorList>
    </citation>
    <scope>NUCLEOTIDE SEQUENCE [LARGE SCALE GENOMIC DNA]</scope>
</reference>